<dbReference type="STRING" id="1178516.AWR27_07635"/>
<sequence>MSQKVGLKFKRVENQRKVVFISYSWDGELHQEWVLKLANDLTEKYGLEILLDQYDLTVGKNMTAFMEKSLEAADKVLIILTPSYKTKAENRKGGAGFEHSIISQELYSLQDYNNKFLPVLRAGTNQTSAPGYIKTLIHRSMVNDNQYESDLLKLTKDIYEKPQVVRPKLGDIPDFDSIPEIDPIVERSNKIYREQQIENERLAFLGSQQAKNNADYVVEKLFDEIEAKANKYQSSTEFRFFLERKYHKAILHNGQGNSIKFTWRTIYSNSTEGSIFFLEYYDGSPSLEPGGFYFRGDEPKRIMVEQYSFDVDSKLNPFWKDTNGQKDLRGEEVSKMAFLWLMEKIEEVVKKSMEMRRKRGY</sequence>
<gene>
    <name evidence="2" type="ORF">AWR27_07635</name>
</gene>
<proteinExistence type="predicted"/>
<dbReference type="InterPro" id="IPR013568">
    <property type="entry name" value="SEFIR_dom"/>
</dbReference>
<dbReference type="PROSITE" id="PS51534">
    <property type="entry name" value="SEFIR"/>
    <property type="match status" value="1"/>
</dbReference>
<feature type="domain" description="SEFIR" evidence="1">
    <location>
        <begin position="16"/>
        <end position="150"/>
    </location>
</feature>
<protein>
    <recommendedName>
        <fullName evidence="1">SEFIR domain-containing protein</fullName>
    </recommendedName>
</protein>
<dbReference type="InterPro" id="IPR000157">
    <property type="entry name" value="TIR_dom"/>
</dbReference>
<keyword evidence="3" id="KW-1185">Reference proteome</keyword>
<dbReference type="OrthoDB" id="5149141at2"/>
<dbReference type="RefSeq" id="WP_077130648.1">
    <property type="nucleotide sequence ID" value="NZ_CP014263.1"/>
</dbReference>
<dbReference type="Pfam" id="PF13676">
    <property type="entry name" value="TIR_2"/>
    <property type="match status" value="1"/>
</dbReference>
<dbReference type="EMBL" id="CP014263">
    <property type="protein sequence ID" value="AQG79207.1"/>
    <property type="molecule type" value="Genomic_DNA"/>
</dbReference>
<name>A0A1P9WV02_9BACT</name>
<evidence type="ECO:0000313" key="2">
    <source>
        <dbReference type="EMBL" id="AQG79207.1"/>
    </source>
</evidence>
<dbReference type="KEGG" id="smon:AWR27_07635"/>
<dbReference type="Gene3D" id="3.40.50.10140">
    <property type="entry name" value="Toll/interleukin-1 receptor homology (TIR) domain"/>
    <property type="match status" value="1"/>
</dbReference>
<dbReference type="InterPro" id="IPR035897">
    <property type="entry name" value="Toll_tir_struct_dom_sf"/>
</dbReference>
<reference evidence="2 3" key="1">
    <citation type="submission" date="2016-01" db="EMBL/GenBank/DDBJ databases">
        <authorList>
            <person name="Oliw E.H."/>
        </authorList>
    </citation>
    <scope>NUCLEOTIDE SEQUENCE [LARGE SCALE GENOMIC DNA]</scope>
    <source>
        <strain evidence="2 3">DY10</strain>
    </source>
</reference>
<organism evidence="2 3">
    <name type="scientific">Spirosoma montaniterrae</name>
    <dbReference type="NCBI Taxonomy" id="1178516"/>
    <lineage>
        <taxon>Bacteria</taxon>
        <taxon>Pseudomonadati</taxon>
        <taxon>Bacteroidota</taxon>
        <taxon>Cytophagia</taxon>
        <taxon>Cytophagales</taxon>
        <taxon>Cytophagaceae</taxon>
        <taxon>Spirosoma</taxon>
    </lineage>
</organism>
<dbReference type="Proteomes" id="UP000187941">
    <property type="component" value="Chromosome"/>
</dbReference>
<evidence type="ECO:0000313" key="3">
    <source>
        <dbReference type="Proteomes" id="UP000187941"/>
    </source>
</evidence>
<evidence type="ECO:0000259" key="1">
    <source>
        <dbReference type="PROSITE" id="PS51534"/>
    </source>
</evidence>
<accession>A0A1P9WV02</accession>
<dbReference type="GO" id="GO:0007165">
    <property type="term" value="P:signal transduction"/>
    <property type="evidence" value="ECO:0007669"/>
    <property type="project" value="InterPro"/>
</dbReference>
<dbReference type="AlphaFoldDB" id="A0A1P9WV02"/>
<dbReference type="SUPFAM" id="SSF52200">
    <property type="entry name" value="Toll/Interleukin receptor TIR domain"/>
    <property type="match status" value="1"/>
</dbReference>